<evidence type="ECO:0000256" key="9">
    <source>
        <dbReference type="HAMAP-Rule" id="MF_00422"/>
    </source>
</evidence>
<dbReference type="PROSITE" id="PS01067">
    <property type="entry name" value="SECE_SEC61G"/>
    <property type="match status" value="1"/>
</dbReference>
<keyword evidence="6 9" id="KW-1133">Transmembrane helix</keyword>
<reference evidence="10 11" key="1">
    <citation type="submission" date="2019-03" db="EMBL/GenBank/DDBJ databases">
        <title>Genomic Encyclopedia of Type Strains, Phase IV (KMG-IV): sequencing the most valuable type-strain genomes for metagenomic binning, comparative biology and taxonomic classification.</title>
        <authorList>
            <person name="Goeker M."/>
        </authorList>
    </citation>
    <scope>NUCLEOTIDE SEQUENCE [LARGE SCALE GENOMIC DNA]</scope>
    <source>
        <strain evidence="10 11">DSM 16380</strain>
    </source>
</reference>
<dbReference type="GO" id="GO:0008320">
    <property type="term" value="F:protein transmembrane transporter activity"/>
    <property type="evidence" value="ECO:0007669"/>
    <property type="project" value="UniProtKB-UniRule"/>
</dbReference>
<evidence type="ECO:0000256" key="1">
    <source>
        <dbReference type="ARBA" id="ARBA00004370"/>
    </source>
</evidence>
<dbReference type="InterPro" id="IPR005807">
    <property type="entry name" value="SecE_bac"/>
</dbReference>
<sequence>MWQMVELRPSKVKHSLFKSNFGLIMAKENKNLEQLEHSGQRSKGVNTMLWLMAIIFVVVAAVGNVYFVTQLSLVVRVLALVGLLVGAVVFIAFTNQGQKAIGFMKEARQELRKIIWPTRQESTQTTLIVLGVCAIVALALWGIDALIINVITFLTNLRF</sequence>
<dbReference type="GO" id="GO:0009306">
    <property type="term" value="P:protein secretion"/>
    <property type="evidence" value="ECO:0007669"/>
    <property type="project" value="UniProtKB-UniRule"/>
</dbReference>
<evidence type="ECO:0000256" key="7">
    <source>
        <dbReference type="ARBA" id="ARBA00023010"/>
    </source>
</evidence>
<keyword evidence="3 9" id="KW-1003">Cell membrane</keyword>
<proteinExistence type="inferred from homology"/>
<dbReference type="PANTHER" id="PTHR33910:SF1">
    <property type="entry name" value="PROTEIN TRANSLOCASE SUBUNIT SECE"/>
    <property type="match status" value="1"/>
</dbReference>
<evidence type="ECO:0000256" key="8">
    <source>
        <dbReference type="ARBA" id="ARBA00023136"/>
    </source>
</evidence>
<keyword evidence="2 9" id="KW-0813">Transport</keyword>
<comment type="subunit">
    <text evidence="9">Component of the Sec protein translocase complex. Heterotrimer consisting of SecY, SecE and SecG subunits. The heterotrimers can form oligomers, although 1 heterotrimer is thought to be able to translocate proteins. Interacts with the ribosome. Interacts with SecDF, and other proteins may be involved. Interacts with SecA.</text>
</comment>
<dbReference type="NCBIfam" id="TIGR00964">
    <property type="entry name" value="secE_bact"/>
    <property type="match status" value="1"/>
</dbReference>
<evidence type="ECO:0000256" key="5">
    <source>
        <dbReference type="ARBA" id="ARBA00022927"/>
    </source>
</evidence>
<dbReference type="PRINTS" id="PR01650">
    <property type="entry name" value="SECETRNLCASE"/>
</dbReference>
<dbReference type="GO" id="GO:0005886">
    <property type="term" value="C:plasma membrane"/>
    <property type="evidence" value="ECO:0007669"/>
    <property type="project" value="UniProtKB-UniRule"/>
</dbReference>
<comment type="function">
    <text evidence="9">Essential subunit of the Sec protein translocation channel SecYEG. Clamps together the 2 halves of SecY. May contact the channel plug during translocation.</text>
</comment>
<dbReference type="EMBL" id="SLXJ01000010">
    <property type="protein sequence ID" value="TCP16648.1"/>
    <property type="molecule type" value="Genomic_DNA"/>
</dbReference>
<evidence type="ECO:0000256" key="6">
    <source>
        <dbReference type="ARBA" id="ARBA00022989"/>
    </source>
</evidence>
<evidence type="ECO:0000256" key="4">
    <source>
        <dbReference type="ARBA" id="ARBA00022692"/>
    </source>
</evidence>
<keyword evidence="7 9" id="KW-0811">Translocation</keyword>
<evidence type="ECO:0000313" key="11">
    <source>
        <dbReference type="Proteomes" id="UP000295537"/>
    </source>
</evidence>
<dbReference type="GO" id="GO:0043952">
    <property type="term" value="P:protein transport by the Sec complex"/>
    <property type="evidence" value="ECO:0007669"/>
    <property type="project" value="UniProtKB-UniRule"/>
</dbReference>
<dbReference type="Gene3D" id="1.20.5.1030">
    <property type="entry name" value="Preprotein translocase secy subunit"/>
    <property type="match status" value="1"/>
</dbReference>
<dbReference type="Proteomes" id="UP000295537">
    <property type="component" value="Unassembled WGS sequence"/>
</dbReference>
<dbReference type="InterPro" id="IPR001901">
    <property type="entry name" value="Translocase_SecE/Sec61-g"/>
</dbReference>
<dbReference type="GO" id="GO:0006605">
    <property type="term" value="P:protein targeting"/>
    <property type="evidence" value="ECO:0007669"/>
    <property type="project" value="UniProtKB-UniRule"/>
</dbReference>
<comment type="similarity">
    <text evidence="9">Belongs to the SecE/SEC61-gamma family.</text>
</comment>
<accession>A0A4R2N740</accession>
<dbReference type="HAMAP" id="MF_00422">
    <property type="entry name" value="SecE"/>
    <property type="match status" value="1"/>
</dbReference>
<evidence type="ECO:0000313" key="10">
    <source>
        <dbReference type="EMBL" id="TCP16648.1"/>
    </source>
</evidence>
<comment type="subcellular location">
    <subcellularLocation>
        <location evidence="1">Membrane</location>
    </subcellularLocation>
</comment>
<organism evidence="10 11">
    <name type="scientific">Nicoletella semolina</name>
    <dbReference type="NCBI Taxonomy" id="271160"/>
    <lineage>
        <taxon>Bacteria</taxon>
        <taxon>Pseudomonadati</taxon>
        <taxon>Pseudomonadota</taxon>
        <taxon>Gammaproteobacteria</taxon>
        <taxon>Pasteurellales</taxon>
        <taxon>Pasteurellaceae</taxon>
        <taxon>Nicoletella</taxon>
    </lineage>
</organism>
<feature type="transmembrane region" description="Helical" evidence="9">
    <location>
        <begin position="73"/>
        <end position="94"/>
    </location>
</feature>
<keyword evidence="8 9" id="KW-0472">Membrane</keyword>
<feature type="transmembrane region" description="Helical" evidence="9">
    <location>
        <begin position="48"/>
        <end position="67"/>
    </location>
</feature>
<evidence type="ECO:0000256" key="3">
    <source>
        <dbReference type="ARBA" id="ARBA00022475"/>
    </source>
</evidence>
<dbReference type="Pfam" id="PF00584">
    <property type="entry name" value="SecE"/>
    <property type="match status" value="1"/>
</dbReference>
<keyword evidence="4 9" id="KW-0812">Transmembrane</keyword>
<dbReference type="PANTHER" id="PTHR33910">
    <property type="entry name" value="PROTEIN TRANSLOCASE SUBUNIT SECE"/>
    <property type="match status" value="1"/>
</dbReference>
<dbReference type="GO" id="GO:0065002">
    <property type="term" value="P:intracellular protein transmembrane transport"/>
    <property type="evidence" value="ECO:0007669"/>
    <property type="project" value="UniProtKB-UniRule"/>
</dbReference>
<dbReference type="AlphaFoldDB" id="A0A4R2N740"/>
<dbReference type="InterPro" id="IPR038379">
    <property type="entry name" value="SecE_sf"/>
</dbReference>
<keyword evidence="11" id="KW-1185">Reference proteome</keyword>
<comment type="caution">
    <text evidence="10">The sequence shown here is derived from an EMBL/GenBank/DDBJ whole genome shotgun (WGS) entry which is preliminary data.</text>
</comment>
<keyword evidence="5 9" id="KW-0653">Protein transport</keyword>
<name>A0A4R2N740_9PAST</name>
<protein>
    <recommendedName>
        <fullName evidence="9">Protein translocase subunit SecE</fullName>
    </recommendedName>
</protein>
<dbReference type="NCBIfam" id="NF004376">
    <property type="entry name" value="PRK05740.2-1"/>
    <property type="match status" value="1"/>
</dbReference>
<evidence type="ECO:0000256" key="2">
    <source>
        <dbReference type="ARBA" id="ARBA00022448"/>
    </source>
</evidence>
<comment type="caution">
    <text evidence="9">Lacks conserved residue(s) required for the propagation of feature annotation.</text>
</comment>
<feature type="transmembrane region" description="Helical" evidence="9">
    <location>
        <begin position="127"/>
        <end position="154"/>
    </location>
</feature>
<gene>
    <name evidence="9" type="primary">secE</name>
    <name evidence="10" type="ORF">EV693_11028</name>
</gene>